<dbReference type="SUPFAM" id="SSF81321">
    <property type="entry name" value="Family A G protein-coupled receptor-like"/>
    <property type="match status" value="1"/>
</dbReference>
<feature type="transmembrane region" description="Helical" evidence="9">
    <location>
        <begin position="297"/>
        <end position="317"/>
    </location>
</feature>
<feature type="transmembrane region" description="Helical" evidence="9">
    <location>
        <begin position="98"/>
        <end position="120"/>
    </location>
</feature>
<reference evidence="11 12" key="1">
    <citation type="journal article" date="2019" name="Gigascience">
        <title>Whole-genome sequence of the oriental lung fluke Paragonimus westermani.</title>
        <authorList>
            <person name="Oey H."/>
            <person name="Zakrzewski M."/>
            <person name="Narain K."/>
            <person name="Devi K.R."/>
            <person name="Agatsuma T."/>
            <person name="Nawaratna S."/>
            <person name="Gobert G.N."/>
            <person name="Jones M.K."/>
            <person name="Ragan M.A."/>
            <person name="McManus D.P."/>
            <person name="Krause L."/>
        </authorList>
    </citation>
    <scope>NUCLEOTIDE SEQUENCE [LARGE SCALE GENOMIC DNA]</scope>
    <source>
        <strain evidence="11 12">IND2009</strain>
    </source>
</reference>
<feature type="transmembrane region" description="Helical" evidence="9">
    <location>
        <begin position="59"/>
        <end position="78"/>
    </location>
</feature>
<proteinExistence type="predicted"/>
<dbReference type="GO" id="GO:0005886">
    <property type="term" value="C:plasma membrane"/>
    <property type="evidence" value="ECO:0007669"/>
    <property type="project" value="TreeGrafter"/>
</dbReference>
<gene>
    <name evidence="11" type="ORF">DEA37_0002526</name>
</gene>
<evidence type="ECO:0000256" key="7">
    <source>
        <dbReference type="ARBA" id="ARBA00023224"/>
    </source>
</evidence>
<keyword evidence="4" id="KW-0297">G-protein coupled receptor</keyword>
<feature type="compositionally biased region" description="Low complexity" evidence="8">
    <location>
        <begin position="227"/>
        <end position="243"/>
    </location>
</feature>
<dbReference type="PANTHER" id="PTHR24243:SF230">
    <property type="entry name" value="G-PROTEIN COUPLED RECEPTORS FAMILY 1 PROFILE DOMAIN-CONTAINING PROTEIN"/>
    <property type="match status" value="1"/>
</dbReference>
<dbReference type="CDD" id="cd00637">
    <property type="entry name" value="7tm_classA_rhodopsin-like"/>
    <property type="match status" value="1"/>
</dbReference>
<feature type="region of interest" description="Disordered" evidence="8">
    <location>
        <begin position="227"/>
        <end position="251"/>
    </location>
</feature>
<dbReference type="InterPro" id="IPR017452">
    <property type="entry name" value="GPCR_Rhodpsn_7TM"/>
</dbReference>
<evidence type="ECO:0000256" key="8">
    <source>
        <dbReference type="SAM" id="MobiDB-lite"/>
    </source>
</evidence>
<feature type="domain" description="G-protein coupled receptors family 1 profile" evidence="10">
    <location>
        <begin position="7"/>
        <end position="317"/>
    </location>
</feature>
<dbReference type="GO" id="GO:0004930">
    <property type="term" value="F:G protein-coupled receptor activity"/>
    <property type="evidence" value="ECO:0007669"/>
    <property type="project" value="UniProtKB-KW"/>
</dbReference>
<keyword evidence="2 9" id="KW-0812">Transmembrane</keyword>
<dbReference type="Gene3D" id="1.20.1070.10">
    <property type="entry name" value="Rhodopsin 7-helix transmembrane proteins"/>
    <property type="match status" value="1"/>
</dbReference>
<keyword evidence="3 9" id="KW-1133">Transmembrane helix</keyword>
<feature type="transmembrane region" description="Helical" evidence="9">
    <location>
        <begin position="260"/>
        <end position="277"/>
    </location>
</feature>
<evidence type="ECO:0000256" key="1">
    <source>
        <dbReference type="ARBA" id="ARBA00004141"/>
    </source>
</evidence>
<comment type="caution">
    <text evidence="11">The sequence shown here is derived from an EMBL/GenBank/DDBJ whole genome shotgun (WGS) entry which is preliminary data.</text>
</comment>
<dbReference type="PROSITE" id="PS50262">
    <property type="entry name" value="G_PROTEIN_RECEP_F1_2"/>
    <property type="match status" value="1"/>
</dbReference>
<evidence type="ECO:0000259" key="10">
    <source>
        <dbReference type="PROSITE" id="PS50262"/>
    </source>
</evidence>
<dbReference type="AlphaFoldDB" id="A0A5J4NZ88"/>
<evidence type="ECO:0000256" key="6">
    <source>
        <dbReference type="ARBA" id="ARBA00023170"/>
    </source>
</evidence>
<organism evidence="11 12">
    <name type="scientific">Paragonimus westermani</name>
    <dbReference type="NCBI Taxonomy" id="34504"/>
    <lineage>
        <taxon>Eukaryota</taxon>
        <taxon>Metazoa</taxon>
        <taxon>Spiralia</taxon>
        <taxon>Lophotrochozoa</taxon>
        <taxon>Platyhelminthes</taxon>
        <taxon>Trematoda</taxon>
        <taxon>Digenea</taxon>
        <taxon>Plagiorchiida</taxon>
        <taxon>Troglotremata</taxon>
        <taxon>Troglotrematidae</taxon>
        <taxon>Paragonimus</taxon>
    </lineage>
</organism>
<feature type="transmembrane region" description="Helical" evidence="9">
    <location>
        <begin position="141"/>
        <end position="163"/>
    </location>
</feature>
<accession>A0A5J4NZ88</accession>
<dbReference type="Pfam" id="PF00001">
    <property type="entry name" value="7tm_1"/>
    <property type="match status" value="1"/>
</dbReference>
<keyword evidence="5 9" id="KW-0472">Membrane</keyword>
<keyword evidence="12" id="KW-1185">Reference proteome</keyword>
<dbReference type="PANTHER" id="PTHR24243">
    <property type="entry name" value="G-PROTEIN COUPLED RECEPTOR"/>
    <property type="match status" value="1"/>
</dbReference>
<evidence type="ECO:0000256" key="4">
    <source>
        <dbReference type="ARBA" id="ARBA00023040"/>
    </source>
</evidence>
<evidence type="ECO:0000256" key="5">
    <source>
        <dbReference type="ARBA" id="ARBA00023136"/>
    </source>
</evidence>
<name>A0A5J4NZ88_9TREM</name>
<evidence type="ECO:0000313" key="11">
    <source>
        <dbReference type="EMBL" id="KAA3680946.1"/>
    </source>
</evidence>
<dbReference type="EMBL" id="QNGE01000314">
    <property type="protein sequence ID" value="KAA3680946.1"/>
    <property type="molecule type" value="Genomic_DNA"/>
</dbReference>
<dbReference type="Proteomes" id="UP000324629">
    <property type="component" value="Unassembled WGS sequence"/>
</dbReference>
<protein>
    <recommendedName>
        <fullName evidence="10">G-protein coupled receptors family 1 profile domain-containing protein</fullName>
    </recommendedName>
</protein>
<sequence>MCLGCIGNVLLLGTLIYKQIATRIANRQPRIRTSGSSITTYPTRSPTDRGVFFKSTADYLLFLVIGVEFLCLWILVLRHTIYLGWEYDVRTLDQASCVIHTFVSVFSTNMAVAVLCIFSAHRMVSMRWPLASVRLFTRRRLNWCLVGVCAVILCKQIPLLLLIRLLPAEQGKYKCEAVQNNEYITLRHVYNYCEFFSHSLLGYTSLVFFNATLYFVLRKHNHSMKNSLKLDSSQSSQTTTNKSRAGQPRMHRDGTTASKIILLLSFVQVLSTLPYFLLVELHRIQKWNLFIGEQQVMVYYICILLVYTNSAFNYYLILGISKKFRTMTLEMLKFIVFCQTPQRVSEQSLQNTSRCGTYV</sequence>
<evidence type="ECO:0000256" key="9">
    <source>
        <dbReference type="SAM" id="Phobius"/>
    </source>
</evidence>
<feature type="transmembrane region" description="Helical" evidence="9">
    <location>
        <begin position="195"/>
        <end position="217"/>
    </location>
</feature>
<dbReference type="InterPro" id="IPR000276">
    <property type="entry name" value="GPCR_Rhodpsn"/>
</dbReference>
<keyword evidence="6" id="KW-0675">Receptor</keyword>
<evidence type="ECO:0000256" key="2">
    <source>
        <dbReference type="ARBA" id="ARBA00022692"/>
    </source>
</evidence>
<evidence type="ECO:0000313" key="12">
    <source>
        <dbReference type="Proteomes" id="UP000324629"/>
    </source>
</evidence>
<comment type="subcellular location">
    <subcellularLocation>
        <location evidence="1">Membrane</location>
        <topology evidence="1">Multi-pass membrane protein</topology>
    </subcellularLocation>
</comment>
<keyword evidence="7" id="KW-0807">Transducer</keyword>
<evidence type="ECO:0000256" key="3">
    <source>
        <dbReference type="ARBA" id="ARBA00022989"/>
    </source>
</evidence>